<gene>
    <name evidence="1" type="ORF">HMPREF9129_1543</name>
</gene>
<dbReference type="EMBL" id="AGBB01000151">
    <property type="protein sequence ID" value="EGY79336.1"/>
    <property type="molecule type" value="Genomic_DNA"/>
</dbReference>
<accession>G4D563</accession>
<keyword evidence="2" id="KW-1185">Reference proteome</keyword>
<comment type="caution">
    <text evidence="1">The sequence shown here is derived from an EMBL/GenBank/DDBJ whole genome shotgun (WGS) entry which is preliminary data.</text>
</comment>
<reference evidence="1 2" key="1">
    <citation type="submission" date="2011-06" db="EMBL/GenBank/DDBJ databases">
        <authorList>
            <person name="Muzny D."/>
            <person name="Qin X."/>
            <person name="Deng J."/>
            <person name="Jiang H."/>
            <person name="Liu Y."/>
            <person name="Qu J."/>
            <person name="Song X.-Z."/>
            <person name="Zhang L."/>
            <person name="Thornton R."/>
            <person name="Coyle M."/>
            <person name="Francisco L."/>
            <person name="Jackson L."/>
            <person name="Javaid M."/>
            <person name="Korchina V."/>
            <person name="Kovar C."/>
            <person name="Mata R."/>
            <person name="Mathew T."/>
            <person name="Ngo R."/>
            <person name="Nguyen L."/>
            <person name="Nguyen N."/>
            <person name="Okwuonu G."/>
            <person name="Ongeri F."/>
            <person name="Pham C."/>
            <person name="Simmons D."/>
            <person name="Wilczek-Boney K."/>
            <person name="Hale W."/>
            <person name="Jakkamsetti A."/>
            <person name="Pham P."/>
            <person name="Ruth R."/>
            <person name="San Lucas F."/>
            <person name="Warren J."/>
            <person name="Zhang J."/>
            <person name="Zhao Z."/>
            <person name="Zhou C."/>
            <person name="Zhu D."/>
            <person name="Lee S."/>
            <person name="Bess C."/>
            <person name="Blankenburg K."/>
            <person name="Forbes L."/>
            <person name="Fu Q."/>
            <person name="Gubbala S."/>
            <person name="Hirani K."/>
            <person name="Jayaseelan J.C."/>
            <person name="Lara F."/>
            <person name="Munidasa M."/>
            <person name="Palculict T."/>
            <person name="Patil S."/>
            <person name="Pu L.-L."/>
            <person name="Saada N."/>
            <person name="Tang L."/>
            <person name="Weissenberger G."/>
            <person name="Zhu Y."/>
            <person name="Hemphill L."/>
            <person name="Shang Y."/>
            <person name="Youmans B."/>
            <person name="Ayvaz T."/>
            <person name="Ross M."/>
            <person name="Santibanez J."/>
            <person name="Aqrawi P."/>
            <person name="Gross S."/>
            <person name="Joshi V."/>
            <person name="Fowler G."/>
            <person name="Nazareth L."/>
            <person name="Reid J."/>
            <person name="Worley K."/>
            <person name="Petrosino J."/>
            <person name="Highlander S."/>
            <person name="Gibbs R."/>
        </authorList>
    </citation>
    <scope>NUCLEOTIDE SEQUENCE [LARGE SCALE GENOMIC DNA]</scope>
    <source>
        <strain evidence="1 2">ATCC 29427</strain>
    </source>
</reference>
<evidence type="ECO:0000313" key="1">
    <source>
        <dbReference type="EMBL" id="EGY79336.1"/>
    </source>
</evidence>
<organism evidence="1 2">
    <name type="scientific">Peptoniphilus indolicus ATCC 29427</name>
    <dbReference type="NCBI Taxonomy" id="997350"/>
    <lineage>
        <taxon>Bacteria</taxon>
        <taxon>Bacillati</taxon>
        <taxon>Bacillota</taxon>
        <taxon>Tissierellia</taxon>
        <taxon>Tissierellales</taxon>
        <taxon>Peptoniphilaceae</taxon>
        <taxon>Peptoniphilus</taxon>
    </lineage>
</organism>
<proteinExistence type="predicted"/>
<dbReference type="RefSeq" id="WP_004822305.1">
    <property type="nucleotide sequence ID" value="NZ_JH165064.1"/>
</dbReference>
<name>G4D563_9FIRM</name>
<protein>
    <submittedName>
        <fullName evidence="1">Uncharacterized protein</fullName>
    </submittedName>
</protein>
<dbReference type="AlphaFoldDB" id="G4D563"/>
<dbReference type="Proteomes" id="UP000003422">
    <property type="component" value="Unassembled WGS sequence"/>
</dbReference>
<dbReference type="PATRIC" id="fig|997350.3.peg.1479"/>
<dbReference type="STRING" id="997350.HMPREF9129_1543"/>
<evidence type="ECO:0000313" key="2">
    <source>
        <dbReference type="Proteomes" id="UP000003422"/>
    </source>
</evidence>
<sequence length="545" mass="64935">MLKKINKLFLLIAIFLLIPSYVFAENIRMDDKVYIKGNNFVSFQINPEPYMRWEKGNFDPKKFSVKLREIKKDDQDFAAFIKKHEKEAESFRSHEAQWFCYEIEAKNETDCAQYGNINIESKHIKDEDTYWIWPEQFQMYVSRFDEETNKFAEPKHCKRFMRLEEADGYKGNRFETDSFFLIRDFNKNKDGRSYIANAGFGSKFKNHTYTTKDKFRVYVFQGWADPIPKNLLPGEYKIPLSIRYASRPGMYSMASGAVEDNGKLIVTEDGKMKLRFTFKPMSLADPKYTKENDKVIEGHLTDLWVFNSLDEYSKYYSNETYYSDYKVYLNDPKYLKSTYTRDNFNYPETYEIPLEYSNGQPNYEAVKMFNVRVDAMGSNPDFNMLMRWQEMEREKINSTPGKYRALQLFNSTQERFNSDKKVFDKLWKDNNFIEDENAYLNRLHDKNEKANTKLNTKTGVNPYYTFEFKDGKGDLTVSFVEQVYDKENLKEFGLVRIEKDKPIKYKGADKKFHEVEVLEEKYFTINEAKEKFGNRITKIKLKIYL</sequence>
<dbReference type="HOGENOM" id="CLU_499527_0_0_9"/>